<comment type="caution">
    <text evidence="2">The sequence shown here is derived from an EMBL/GenBank/DDBJ whole genome shotgun (WGS) entry which is preliminary data.</text>
</comment>
<gene>
    <name evidence="2" type="ORF">V4F39_03145</name>
</gene>
<dbReference type="Proteomes" id="UP001336250">
    <property type="component" value="Unassembled WGS sequence"/>
</dbReference>
<evidence type="ECO:0000256" key="1">
    <source>
        <dbReference type="SAM" id="MobiDB-lite"/>
    </source>
</evidence>
<dbReference type="RefSeq" id="WP_332287795.1">
    <property type="nucleotide sequence ID" value="NZ_JAZIBG010000009.1"/>
</dbReference>
<reference evidence="2 3" key="1">
    <citation type="submission" date="2024-02" db="EMBL/GenBank/DDBJ databases">
        <title>Genome sequence of Aquincola sp. MAHUQ-54.</title>
        <authorList>
            <person name="Huq M.A."/>
        </authorList>
    </citation>
    <scope>NUCLEOTIDE SEQUENCE [LARGE SCALE GENOMIC DNA]</scope>
    <source>
        <strain evidence="2 3">MAHUQ-54</strain>
    </source>
</reference>
<keyword evidence="3" id="KW-1185">Reference proteome</keyword>
<evidence type="ECO:0000313" key="2">
    <source>
        <dbReference type="EMBL" id="MEF7612892.1"/>
    </source>
</evidence>
<feature type="region of interest" description="Disordered" evidence="1">
    <location>
        <begin position="1"/>
        <end position="20"/>
    </location>
</feature>
<protein>
    <submittedName>
        <fullName evidence="2">Uncharacterized protein</fullName>
    </submittedName>
</protein>
<evidence type="ECO:0000313" key="3">
    <source>
        <dbReference type="Proteomes" id="UP001336250"/>
    </source>
</evidence>
<accession>A0AAW9Q8A8</accession>
<name>A0AAW9Q8A8_9BURK</name>
<organism evidence="2 3">
    <name type="scientific">Aquincola agrisoli</name>
    <dbReference type="NCBI Taxonomy" id="3119538"/>
    <lineage>
        <taxon>Bacteria</taxon>
        <taxon>Pseudomonadati</taxon>
        <taxon>Pseudomonadota</taxon>
        <taxon>Betaproteobacteria</taxon>
        <taxon>Burkholderiales</taxon>
        <taxon>Sphaerotilaceae</taxon>
        <taxon>Aquincola</taxon>
    </lineage>
</organism>
<sequence length="293" mass="30918">MKLLHKRAAPATPPPAPLGGEARRGLWAPLVLGCLALVAALCLPAPQYMGLQSSADAPPQARVLPVPVRELEQRGRLAEGVDPEQAMATQRRVAANLLLQSGYLLEASVQDDPTTNRPLYTMVLRPEVGECASSPMETAGAGQAGGPPPMQADEARLLAIAAVAVEKFHRSALQRRAEWLYAQAMLAATGRLPDLSLGPAQIRPSTVRRLLGSGAPVDASWQRLATDDRAMASALMDECRSLGLAAAVLQRAACSGCDDPAGHALRSYAGQRRQTGAVVDYAPVVQAMALMLQ</sequence>
<dbReference type="EMBL" id="JAZIBG010000009">
    <property type="protein sequence ID" value="MEF7612892.1"/>
    <property type="molecule type" value="Genomic_DNA"/>
</dbReference>
<proteinExistence type="predicted"/>
<dbReference type="AlphaFoldDB" id="A0AAW9Q8A8"/>